<dbReference type="GO" id="GO:0022857">
    <property type="term" value="F:transmembrane transporter activity"/>
    <property type="evidence" value="ECO:0007669"/>
    <property type="project" value="InterPro"/>
</dbReference>
<sequence>MAAPGAPPWLGDVEPRARRALAALCVTVTTSYGTLYYSFPVLAPMARADTGWSLVQMTAVFSAAQVVAGLGGAPVGRWLESSGPRVVMTTAAVLGAAAAGAIAVAPTMATFTLAWLVAGVAMSGLFYPPAFAAITHWFGAGRVRALTVLTMVAGLASTIFAPLADALGSALGWRGAYAVLALVLVAVVVPLHACALTPAWRSAPTTTAAGRGATGPVGPVVASRSYLALTLALSLGAFGVYAVIVNLVPLLDAHGIDATTAAWALGVGGVGQVLGRLVYGPLQRRTGPLWRLVLVLAACAATTGLLAAVTAPVAAVMTVSLLAGVARGIFTLVQATAVFDRWGAERYATLNGILHTPLMLAIALAPWAGSALTAPLGSYPAVFVALAGIGALGAAAGVFTRPGRRTARP</sequence>
<proteinExistence type="predicted"/>
<keyword evidence="4 6" id="KW-1133">Transmembrane helix</keyword>
<dbReference type="PANTHER" id="PTHR43385:SF1">
    <property type="entry name" value="RIBOFLAVIN TRANSPORTER RIBJ"/>
    <property type="match status" value="1"/>
</dbReference>
<reference evidence="8 9" key="1">
    <citation type="submission" date="2018-11" db="EMBL/GenBank/DDBJ databases">
        <title>The genome draft of YIM 96095.</title>
        <authorList>
            <person name="Tang S.-K."/>
            <person name="Chunyu W.-X."/>
            <person name="Feng Y.-Z."/>
        </authorList>
    </citation>
    <scope>NUCLEOTIDE SEQUENCE [LARGE SCALE GENOMIC DNA]</scope>
    <source>
        <strain evidence="8 9">YIM 96095</strain>
    </source>
</reference>
<feature type="transmembrane region" description="Helical" evidence="6">
    <location>
        <begin position="315"/>
        <end position="335"/>
    </location>
</feature>
<dbReference type="Gene3D" id="1.20.1250.20">
    <property type="entry name" value="MFS general substrate transporter like domains"/>
    <property type="match status" value="1"/>
</dbReference>
<accession>A0A3N0E3R5</accession>
<dbReference type="SUPFAM" id="SSF103473">
    <property type="entry name" value="MFS general substrate transporter"/>
    <property type="match status" value="1"/>
</dbReference>
<gene>
    <name evidence="8" type="ORF">EFW17_19205</name>
</gene>
<evidence type="ECO:0000256" key="4">
    <source>
        <dbReference type="ARBA" id="ARBA00022989"/>
    </source>
</evidence>
<dbReference type="Proteomes" id="UP000269198">
    <property type="component" value="Unassembled WGS sequence"/>
</dbReference>
<feature type="transmembrane region" description="Helical" evidence="6">
    <location>
        <begin position="176"/>
        <end position="196"/>
    </location>
</feature>
<evidence type="ECO:0000256" key="5">
    <source>
        <dbReference type="ARBA" id="ARBA00023136"/>
    </source>
</evidence>
<dbReference type="OrthoDB" id="7200137at2"/>
<feature type="transmembrane region" description="Helical" evidence="6">
    <location>
        <begin position="291"/>
        <end position="309"/>
    </location>
</feature>
<dbReference type="InterPro" id="IPR052983">
    <property type="entry name" value="MFS_Riboflavin_Transporter"/>
</dbReference>
<feature type="domain" description="Major facilitator superfamily (MFS) profile" evidence="7">
    <location>
        <begin position="19"/>
        <end position="405"/>
    </location>
</feature>
<evidence type="ECO:0000256" key="1">
    <source>
        <dbReference type="ARBA" id="ARBA00004651"/>
    </source>
</evidence>
<feature type="transmembrane region" description="Helical" evidence="6">
    <location>
        <begin position="86"/>
        <end position="107"/>
    </location>
</feature>
<comment type="subcellular location">
    <subcellularLocation>
        <location evidence="1">Cell membrane</location>
        <topology evidence="1">Multi-pass membrane protein</topology>
    </subcellularLocation>
</comment>
<dbReference type="InterPro" id="IPR036259">
    <property type="entry name" value="MFS_trans_sf"/>
</dbReference>
<evidence type="ECO:0000259" key="7">
    <source>
        <dbReference type="PROSITE" id="PS50850"/>
    </source>
</evidence>
<comment type="caution">
    <text evidence="8">The sequence shown here is derived from an EMBL/GenBank/DDBJ whole genome shotgun (WGS) entry which is preliminary data.</text>
</comment>
<dbReference type="AlphaFoldDB" id="A0A3N0E3R5"/>
<evidence type="ECO:0000256" key="2">
    <source>
        <dbReference type="ARBA" id="ARBA00022448"/>
    </source>
</evidence>
<feature type="transmembrane region" description="Helical" evidence="6">
    <location>
        <begin position="347"/>
        <end position="367"/>
    </location>
</feature>
<feature type="transmembrane region" description="Helical" evidence="6">
    <location>
        <begin position="146"/>
        <end position="164"/>
    </location>
</feature>
<dbReference type="PROSITE" id="PS50850">
    <property type="entry name" value="MFS"/>
    <property type="match status" value="1"/>
</dbReference>
<keyword evidence="5 6" id="KW-0472">Membrane</keyword>
<dbReference type="InterPro" id="IPR020846">
    <property type="entry name" value="MFS_dom"/>
</dbReference>
<organism evidence="8 9">
    <name type="scientific">Halostreptopolyspora alba</name>
    <dbReference type="NCBI Taxonomy" id="2487137"/>
    <lineage>
        <taxon>Bacteria</taxon>
        <taxon>Bacillati</taxon>
        <taxon>Actinomycetota</taxon>
        <taxon>Actinomycetes</taxon>
        <taxon>Streptosporangiales</taxon>
        <taxon>Nocardiopsidaceae</taxon>
        <taxon>Halostreptopolyspora</taxon>
    </lineage>
</organism>
<dbReference type="PANTHER" id="PTHR43385">
    <property type="entry name" value="RIBOFLAVIN TRANSPORTER RIBJ"/>
    <property type="match status" value="1"/>
</dbReference>
<feature type="transmembrane region" description="Helical" evidence="6">
    <location>
        <begin position="59"/>
        <end position="79"/>
    </location>
</feature>
<keyword evidence="2" id="KW-0813">Transport</keyword>
<name>A0A3N0E3R5_9ACTN</name>
<feature type="transmembrane region" description="Helical" evidence="6">
    <location>
        <begin position="260"/>
        <end position="279"/>
    </location>
</feature>
<dbReference type="InterPro" id="IPR011701">
    <property type="entry name" value="MFS"/>
</dbReference>
<protein>
    <submittedName>
        <fullName evidence="8">MFS transporter</fullName>
    </submittedName>
</protein>
<feature type="transmembrane region" description="Helical" evidence="6">
    <location>
        <begin position="20"/>
        <end position="39"/>
    </location>
</feature>
<evidence type="ECO:0000256" key="3">
    <source>
        <dbReference type="ARBA" id="ARBA00022692"/>
    </source>
</evidence>
<dbReference type="Pfam" id="PF07690">
    <property type="entry name" value="MFS_1"/>
    <property type="match status" value="1"/>
</dbReference>
<evidence type="ECO:0000313" key="8">
    <source>
        <dbReference type="EMBL" id="RNL82484.1"/>
    </source>
</evidence>
<feature type="transmembrane region" description="Helical" evidence="6">
    <location>
        <begin position="379"/>
        <end position="399"/>
    </location>
</feature>
<feature type="transmembrane region" description="Helical" evidence="6">
    <location>
        <begin position="113"/>
        <end position="134"/>
    </location>
</feature>
<dbReference type="EMBL" id="RJMB01000023">
    <property type="protein sequence ID" value="RNL82484.1"/>
    <property type="molecule type" value="Genomic_DNA"/>
</dbReference>
<keyword evidence="3 6" id="KW-0812">Transmembrane</keyword>
<dbReference type="GO" id="GO:0005886">
    <property type="term" value="C:plasma membrane"/>
    <property type="evidence" value="ECO:0007669"/>
    <property type="project" value="UniProtKB-SubCell"/>
</dbReference>
<evidence type="ECO:0000256" key="6">
    <source>
        <dbReference type="SAM" id="Phobius"/>
    </source>
</evidence>
<evidence type="ECO:0000313" key="9">
    <source>
        <dbReference type="Proteomes" id="UP000269198"/>
    </source>
</evidence>
<feature type="transmembrane region" description="Helical" evidence="6">
    <location>
        <begin position="226"/>
        <end position="248"/>
    </location>
</feature>
<keyword evidence="9" id="KW-1185">Reference proteome</keyword>